<keyword evidence="7" id="KW-0030">Aminoacyl-tRNA synthetase</keyword>
<evidence type="ECO:0000256" key="3">
    <source>
        <dbReference type="ARBA" id="ARBA00022598"/>
    </source>
</evidence>
<dbReference type="EC" id="6.1.1.22" evidence="2"/>
<keyword evidence="4" id="KW-0547">Nucleotide-binding</keyword>
<dbReference type="Pfam" id="PF00152">
    <property type="entry name" value="tRNA-synt_2"/>
    <property type="match status" value="1"/>
</dbReference>
<dbReference type="InterPro" id="IPR045864">
    <property type="entry name" value="aa-tRNA-synth_II/BPL/LPL"/>
</dbReference>
<keyword evidence="12" id="KW-1185">Reference proteome</keyword>
<dbReference type="PANTHER" id="PTHR22594">
    <property type="entry name" value="ASPARTYL/LYSYL-TRNA SYNTHETASE"/>
    <property type="match status" value="1"/>
</dbReference>
<dbReference type="SUPFAM" id="SSF55681">
    <property type="entry name" value="Class II aaRS and biotin synthetases"/>
    <property type="match status" value="1"/>
</dbReference>
<feature type="domain" description="Aminoacyl-tRNA synthetase class II (D/K/N)" evidence="10">
    <location>
        <begin position="424"/>
        <end position="689"/>
    </location>
</feature>
<evidence type="ECO:0000313" key="12">
    <source>
        <dbReference type="Proteomes" id="UP000827721"/>
    </source>
</evidence>
<evidence type="ECO:0000256" key="9">
    <source>
        <dbReference type="SAM" id="MobiDB-lite"/>
    </source>
</evidence>
<comment type="similarity">
    <text evidence="1">Belongs to the class-II aminoacyl-tRNA synthetase family.</text>
</comment>
<reference evidence="11 12" key="1">
    <citation type="submission" date="2021-02" db="EMBL/GenBank/DDBJ databases">
        <title>Plant Genome Project.</title>
        <authorList>
            <person name="Zhang R.-G."/>
        </authorList>
    </citation>
    <scope>NUCLEOTIDE SEQUENCE [LARGE SCALE GENOMIC DNA]</scope>
    <source>
        <tissue evidence="11">Leaves</tissue>
    </source>
</reference>
<dbReference type="CDD" id="cd04318">
    <property type="entry name" value="EcAsnRS_like_N"/>
    <property type="match status" value="1"/>
</dbReference>
<organism evidence="11 12">
    <name type="scientific">Xanthoceras sorbifolium</name>
    <dbReference type="NCBI Taxonomy" id="99658"/>
    <lineage>
        <taxon>Eukaryota</taxon>
        <taxon>Viridiplantae</taxon>
        <taxon>Streptophyta</taxon>
        <taxon>Embryophyta</taxon>
        <taxon>Tracheophyta</taxon>
        <taxon>Spermatophyta</taxon>
        <taxon>Magnoliopsida</taxon>
        <taxon>eudicotyledons</taxon>
        <taxon>Gunneridae</taxon>
        <taxon>Pentapetalae</taxon>
        <taxon>rosids</taxon>
        <taxon>malvids</taxon>
        <taxon>Sapindales</taxon>
        <taxon>Sapindaceae</taxon>
        <taxon>Xanthoceroideae</taxon>
        <taxon>Xanthoceras</taxon>
    </lineage>
</organism>
<dbReference type="Proteomes" id="UP000827721">
    <property type="component" value="Unassembled WGS sequence"/>
</dbReference>
<evidence type="ECO:0000256" key="5">
    <source>
        <dbReference type="ARBA" id="ARBA00022840"/>
    </source>
</evidence>
<keyword evidence="5" id="KW-0067">ATP-binding</keyword>
<dbReference type="NCBIfam" id="TIGR00457">
    <property type="entry name" value="asnS"/>
    <property type="match status" value="1"/>
</dbReference>
<dbReference type="Gene3D" id="3.30.930.10">
    <property type="entry name" value="Bira Bifunctional Protein, Domain 2"/>
    <property type="match status" value="1"/>
</dbReference>
<proteinExistence type="inferred from homology"/>
<evidence type="ECO:0000256" key="7">
    <source>
        <dbReference type="ARBA" id="ARBA00023146"/>
    </source>
</evidence>
<evidence type="ECO:0000256" key="4">
    <source>
        <dbReference type="ARBA" id="ARBA00022741"/>
    </source>
</evidence>
<feature type="coiled-coil region" evidence="8">
    <location>
        <begin position="363"/>
        <end position="410"/>
    </location>
</feature>
<dbReference type="PANTHER" id="PTHR22594:SF36">
    <property type="entry name" value="ASPARAGINE--TRNA LIGASE, CYTOPLASMIC 2"/>
    <property type="match status" value="1"/>
</dbReference>
<feature type="region of interest" description="Disordered" evidence="9">
    <location>
        <begin position="1"/>
        <end position="20"/>
    </location>
</feature>
<protein>
    <recommendedName>
        <fullName evidence="2">asparagine--tRNA ligase</fullName>
        <ecNumber evidence="2">6.1.1.22</ecNumber>
    </recommendedName>
</protein>
<comment type="caution">
    <text evidence="11">The sequence shown here is derived from an EMBL/GenBank/DDBJ whole genome shotgun (WGS) entry which is preliminary data.</text>
</comment>
<evidence type="ECO:0000256" key="6">
    <source>
        <dbReference type="ARBA" id="ARBA00022917"/>
    </source>
</evidence>
<accession>A0ABQ8IIV0</accession>
<name>A0ABQ8IIV0_9ROSI</name>
<evidence type="ECO:0000256" key="1">
    <source>
        <dbReference type="ARBA" id="ARBA00008226"/>
    </source>
</evidence>
<evidence type="ECO:0000259" key="10">
    <source>
        <dbReference type="Pfam" id="PF00152"/>
    </source>
</evidence>
<dbReference type="InterPro" id="IPR004522">
    <property type="entry name" value="Asn-tRNA-ligase"/>
</dbReference>
<keyword evidence="3" id="KW-0436">Ligase</keyword>
<evidence type="ECO:0000256" key="2">
    <source>
        <dbReference type="ARBA" id="ARBA00012816"/>
    </source>
</evidence>
<dbReference type="EMBL" id="JAFEMO010000001">
    <property type="protein sequence ID" value="KAH7576413.1"/>
    <property type="molecule type" value="Genomic_DNA"/>
</dbReference>
<keyword evidence="8" id="KW-0175">Coiled coil</keyword>
<gene>
    <name evidence="11" type="ORF">JRO89_XS01G0057400</name>
</gene>
<sequence>MLPSQLETVSLPAKNTKPGRPSHSALPFNFNFIFVTNNFPSKASISLLYHHHHHHVPSPQTNFSSISFFFFNPYPKMVLPEANTPVPLTSKYSNRVLLKTILDTNDGGKRLVGKRVVIGGWVKSSKEVKSEPLTPPTDDHGAVVASGPKNKDVSCVEILQSKFPFFRTIIKVLAGSAGGANNHPLREKLESMIPKPPLPSTVFLQVSDGSCVASLQVVVDADIASPSTLLPTGTCILVEGILKQPSIEGKHAVELKAEKILHIGKVDQDTYPLSKKRLPLEMLRDSAHFRPRTTTVASVMRIRNALTFASHTFFQNHGFLYVQVPIITTTDSEGSSEKFLVATLFDKAGNEDPNTATIEGVSLDVIKSAIKEKSNLVEELRRSDSNKEALVVAEQDLRKTNELASQLEAREKSKQAPSVKTNKVNISGDFFNRQAYLTVSGCRHLESYACALGNVYSFGPRFRAEKSESAKCVAEMWMVEVEMAFSQIEDAINCADDYFKFLCKWIMENCSQDMEFVSKRIDKSCIDRLQSIISSSSEKVTYAEAVKVLETVTDRIFEIKLEWGVALTSEHLSYLADEIYKSPVIIYDYPKAVKPFYARLNDDGKTVAAFDVVLPKVGTLITGNQNEERMDKLAMRIKELGLPREQYEWYLDLRRHGTVKHSGFSLGLDLMVLYTTGLTDVRDVIPFPRSFGKANN</sequence>
<dbReference type="InterPro" id="IPR004364">
    <property type="entry name" value="Aa-tRNA-synt_II"/>
</dbReference>
<evidence type="ECO:0000313" key="11">
    <source>
        <dbReference type="EMBL" id="KAH7576413.1"/>
    </source>
</evidence>
<dbReference type="NCBIfam" id="NF003037">
    <property type="entry name" value="PRK03932.1"/>
    <property type="match status" value="1"/>
</dbReference>
<keyword evidence="6" id="KW-0648">Protein biosynthesis</keyword>
<evidence type="ECO:0000256" key="8">
    <source>
        <dbReference type="SAM" id="Coils"/>
    </source>
</evidence>